<evidence type="ECO:0000259" key="9">
    <source>
        <dbReference type="PROSITE" id="PS50011"/>
    </source>
</evidence>
<dbReference type="InterPro" id="IPR000719">
    <property type="entry name" value="Prot_kinase_dom"/>
</dbReference>
<keyword evidence="8" id="KW-0472">Membrane</keyword>
<gene>
    <name evidence="11" type="primary">CRLK1</name>
    <name evidence="11" type="ORF">Zm00014a_025956</name>
</gene>
<evidence type="ECO:0000313" key="11">
    <source>
        <dbReference type="EMBL" id="PWZ46476.1"/>
    </source>
</evidence>
<dbReference type="FunFam" id="3.30.200.20:FF:000274">
    <property type="entry name" value="Calcium/calmodulin-regulated receptor-like kinase 1"/>
    <property type="match status" value="1"/>
</dbReference>
<evidence type="ECO:0000256" key="6">
    <source>
        <dbReference type="SAM" id="Coils"/>
    </source>
</evidence>
<dbReference type="PROSITE" id="PS50888">
    <property type="entry name" value="BHLH"/>
    <property type="match status" value="1"/>
</dbReference>
<keyword evidence="5" id="KW-0539">Nucleus</keyword>
<dbReference type="ExpressionAtlas" id="A0A3L6GDP9">
    <property type="expression patterns" value="baseline and differential"/>
</dbReference>
<evidence type="ECO:0000259" key="10">
    <source>
        <dbReference type="PROSITE" id="PS50888"/>
    </source>
</evidence>
<feature type="domain" description="Protein kinase" evidence="9">
    <location>
        <begin position="114"/>
        <end position="373"/>
    </location>
</feature>
<dbReference type="InterPro" id="IPR057075">
    <property type="entry name" value="bHLH_IRO3"/>
</dbReference>
<comment type="caution">
    <text evidence="11">The sequence shown here is derived from an EMBL/GenBank/DDBJ whole genome shotgun (WGS) entry which is preliminary data.</text>
</comment>
<keyword evidence="3" id="KW-0238">DNA-binding</keyword>
<dbReference type="PANTHER" id="PTHR46133:SF6">
    <property type="entry name" value="BHLH TRANSCRIPTION FACTOR"/>
    <property type="match status" value="1"/>
</dbReference>
<evidence type="ECO:0000313" key="12">
    <source>
        <dbReference type="Proteomes" id="UP000251960"/>
    </source>
</evidence>
<dbReference type="GO" id="GO:0003677">
    <property type="term" value="F:DNA binding"/>
    <property type="evidence" value="ECO:0007669"/>
    <property type="project" value="UniProtKB-KW"/>
</dbReference>
<dbReference type="GO" id="GO:0005524">
    <property type="term" value="F:ATP binding"/>
    <property type="evidence" value="ECO:0007669"/>
    <property type="project" value="InterPro"/>
</dbReference>
<dbReference type="SMART" id="SM00220">
    <property type="entry name" value="S_TKc"/>
    <property type="match status" value="1"/>
</dbReference>
<reference evidence="11 12" key="1">
    <citation type="journal article" date="2018" name="Nat. Genet.">
        <title>Extensive intraspecific gene order and gene structural variations between Mo17 and other maize genomes.</title>
        <authorList>
            <person name="Sun S."/>
            <person name="Zhou Y."/>
            <person name="Chen J."/>
            <person name="Shi J."/>
            <person name="Zhao H."/>
            <person name="Zhao H."/>
            <person name="Song W."/>
            <person name="Zhang M."/>
            <person name="Cui Y."/>
            <person name="Dong X."/>
            <person name="Liu H."/>
            <person name="Ma X."/>
            <person name="Jiao Y."/>
            <person name="Wang B."/>
            <person name="Wei X."/>
            <person name="Stein J.C."/>
            <person name="Glaubitz J.C."/>
            <person name="Lu F."/>
            <person name="Yu G."/>
            <person name="Liang C."/>
            <person name="Fengler K."/>
            <person name="Li B."/>
            <person name="Rafalski A."/>
            <person name="Schnable P.S."/>
            <person name="Ware D.H."/>
            <person name="Buckler E.S."/>
            <person name="Lai J."/>
        </authorList>
    </citation>
    <scope>NUCLEOTIDE SEQUENCE [LARGE SCALE GENOMIC DNA]</scope>
    <source>
        <strain evidence="12">cv. Missouri 17</strain>
        <tissue evidence="11">Seedling</tissue>
    </source>
</reference>
<evidence type="ECO:0000256" key="5">
    <source>
        <dbReference type="ARBA" id="ARBA00023242"/>
    </source>
</evidence>
<dbReference type="Proteomes" id="UP000251960">
    <property type="component" value="Chromosome 10"/>
</dbReference>
<dbReference type="InterPro" id="IPR008271">
    <property type="entry name" value="Ser/Thr_kinase_AS"/>
</dbReference>
<dbReference type="Gene3D" id="1.10.510.10">
    <property type="entry name" value="Transferase(Phosphotransferase) domain 1"/>
    <property type="match status" value="1"/>
</dbReference>
<dbReference type="PROSITE" id="PS00108">
    <property type="entry name" value="PROTEIN_KINASE_ST"/>
    <property type="match status" value="1"/>
</dbReference>
<dbReference type="Gene3D" id="4.10.280.10">
    <property type="entry name" value="Helix-loop-helix DNA-binding domain"/>
    <property type="match status" value="1"/>
</dbReference>
<evidence type="ECO:0000256" key="2">
    <source>
        <dbReference type="ARBA" id="ARBA00023015"/>
    </source>
</evidence>
<dbReference type="EMBL" id="NCVQ01000002">
    <property type="protein sequence ID" value="PWZ46476.1"/>
    <property type="molecule type" value="Genomic_DNA"/>
</dbReference>
<keyword evidence="11" id="KW-0418">Kinase</keyword>
<dbReference type="Pfam" id="PF07714">
    <property type="entry name" value="PK_Tyr_Ser-Thr"/>
    <property type="match status" value="1"/>
</dbReference>
<keyword evidence="2" id="KW-0805">Transcription regulation</keyword>
<evidence type="ECO:0000256" key="1">
    <source>
        <dbReference type="ARBA" id="ARBA00005510"/>
    </source>
</evidence>
<dbReference type="GO" id="GO:0004672">
    <property type="term" value="F:protein kinase activity"/>
    <property type="evidence" value="ECO:0007669"/>
    <property type="project" value="InterPro"/>
</dbReference>
<dbReference type="PROSITE" id="PS50011">
    <property type="entry name" value="PROTEIN_KINASE_DOM"/>
    <property type="match status" value="1"/>
</dbReference>
<dbReference type="SMART" id="SM00353">
    <property type="entry name" value="HLH"/>
    <property type="match status" value="1"/>
</dbReference>
<dbReference type="Pfam" id="PF23177">
    <property type="entry name" value="bHLH_IRO3"/>
    <property type="match status" value="1"/>
</dbReference>
<dbReference type="PANTHER" id="PTHR46133">
    <property type="entry name" value="BHLH TRANSCRIPTION FACTOR"/>
    <property type="match status" value="1"/>
</dbReference>
<dbReference type="InterPro" id="IPR044818">
    <property type="entry name" value="ILR3-like"/>
</dbReference>
<evidence type="ECO:0000256" key="8">
    <source>
        <dbReference type="SAM" id="Phobius"/>
    </source>
</evidence>
<organism evidence="11 12">
    <name type="scientific">Zea mays</name>
    <name type="common">Maize</name>
    <dbReference type="NCBI Taxonomy" id="4577"/>
    <lineage>
        <taxon>Eukaryota</taxon>
        <taxon>Viridiplantae</taxon>
        <taxon>Streptophyta</taxon>
        <taxon>Embryophyta</taxon>
        <taxon>Tracheophyta</taxon>
        <taxon>Spermatophyta</taxon>
        <taxon>Magnoliopsida</taxon>
        <taxon>Liliopsida</taxon>
        <taxon>Poales</taxon>
        <taxon>Poaceae</taxon>
        <taxon>PACMAD clade</taxon>
        <taxon>Panicoideae</taxon>
        <taxon>Andropogonodae</taxon>
        <taxon>Andropogoneae</taxon>
        <taxon>Tripsacinae</taxon>
        <taxon>Zea</taxon>
    </lineage>
</organism>
<keyword evidence="8" id="KW-0812">Transmembrane</keyword>
<sequence>MKGVSEGLIIGTTVGVVIGVLLALGTLLCLRRRRSQTQIRSSSSRRASTVPIRTNGVNACAMLSNSTTGQESPTPRELQERGSSLWIHGPGRKSMVSASGVPRYAYKELQKATSNFTTLLGQGAFGPVYKADMSSGEVLAVKVLSNNSRQGEKEFQNEVLLLGRLHHRNLVNLVGYCADKGQHMLLRRQCATKVGLESKHRSGCRSGSGVPARRGRHAAVPPVVHRDIKSPNILLDQAMHARVADFGLSREEMVTRGDGAANNIRGTYGYLDPEYVSTRSFTKKSDVYSYGVLLFELIAGRNPQQGLMEYAELAAINADDGRRTGWEEIADARLGGAFNADELNDVAAVAYRCVSRASRKRPAMRDVQWRMYRVCRVCTRIPCKISDCVCDGGMDGLRVMVTNDLRKQLRCVEVGSYVNTNDVFKEPNDVFKEPGSNKRLRSGSNDVHVPTSKASREKMRRNKLNDRFLELGSTLEPGKPVKADKAAILSDATRMVIQLRSEAQQLKETNGSLEEKIKELKAEKDELRDEKQKLKLEKESLEHQMKLMTSTPTYMPHPTLMPAPFPQAPLAPFHAQGQAAGQKLMMPFVSYPGYPMWQFMPPSEVDTSKDSEACPPVA</sequence>
<keyword evidence="8" id="KW-1133">Transmembrane helix</keyword>
<dbReference type="GO" id="GO:0046983">
    <property type="term" value="F:protein dimerization activity"/>
    <property type="evidence" value="ECO:0007669"/>
    <property type="project" value="InterPro"/>
</dbReference>
<dbReference type="CDD" id="cd11446">
    <property type="entry name" value="bHLH_AtILR3_like"/>
    <property type="match status" value="1"/>
</dbReference>
<feature type="region of interest" description="Disordered" evidence="7">
    <location>
        <begin position="429"/>
        <end position="458"/>
    </location>
</feature>
<keyword evidence="11" id="KW-0808">Transferase</keyword>
<dbReference type="SUPFAM" id="SSF47459">
    <property type="entry name" value="HLH, helix-loop-helix DNA-binding domain"/>
    <property type="match status" value="1"/>
</dbReference>
<dbReference type="InterPro" id="IPR036638">
    <property type="entry name" value="HLH_DNA-bd_sf"/>
</dbReference>
<dbReference type="InterPro" id="IPR011598">
    <property type="entry name" value="bHLH_dom"/>
</dbReference>
<dbReference type="InterPro" id="IPR001245">
    <property type="entry name" value="Ser-Thr/Tyr_kinase_cat_dom"/>
</dbReference>
<evidence type="ECO:0000256" key="3">
    <source>
        <dbReference type="ARBA" id="ARBA00023125"/>
    </source>
</evidence>
<dbReference type="InterPro" id="IPR011009">
    <property type="entry name" value="Kinase-like_dom_sf"/>
</dbReference>
<dbReference type="AlphaFoldDB" id="A0A3L6GDP9"/>
<protein>
    <submittedName>
        <fullName evidence="11">Calcium/calmodulin-regulated receptor-like kinase 1</fullName>
    </submittedName>
</protein>
<feature type="coiled-coil region" evidence="6">
    <location>
        <begin position="489"/>
        <end position="551"/>
    </location>
</feature>
<comment type="similarity">
    <text evidence="1">Belongs to the bHLH protein family.</text>
</comment>
<feature type="transmembrane region" description="Helical" evidence="8">
    <location>
        <begin position="6"/>
        <end position="30"/>
    </location>
</feature>
<proteinExistence type="inferred from homology"/>
<keyword evidence="4" id="KW-0804">Transcription</keyword>
<dbReference type="GO" id="GO:0003700">
    <property type="term" value="F:DNA-binding transcription factor activity"/>
    <property type="evidence" value="ECO:0007669"/>
    <property type="project" value="InterPro"/>
</dbReference>
<dbReference type="Pfam" id="PF00069">
    <property type="entry name" value="Pkinase"/>
    <property type="match status" value="1"/>
</dbReference>
<keyword evidence="11" id="KW-0675">Receptor</keyword>
<accession>A0A3L6GDP9</accession>
<keyword evidence="6" id="KW-0175">Coiled coil</keyword>
<name>A0A3L6GDP9_MAIZE</name>
<evidence type="ECO:0000256" key="7">
    <source>
        <dbReference type="SAM" id="MobiDB-lite"/>
    </source>
</evidence>
<feature type="domain" description="BHLH" evidence="10">
    <location>
        <begin position="448"/>
        <end position="499"/>
    </location>
</feature>
<dbReference type="Gene3D" id="3.30.200.20">
    <property type="entry name" value="Phosphorylase Kinase, domain 1"/>
    <property type="match status" value="1"/>
</dbReference>
<dbReference type="SUPFAM" id="SSF56112">
    <property type="entry name" value="Protein kinase-like (PK-like)"/>
    <property type="match status" value="1"/>
</dbReference>
<evidence type="ECO:0000256" key="4">
    <source>
        <dbReference type="ARBA" id="ARBA00023163"/>
    </source>
</evidence>
<dbReference type="GO" id="GO:0006879">
    <property type="term" value="P:intracellular iron ion homeostasis"/>
    <property type="evidence" value="ECO:0007669"/>
    <property type="project" value="InterPro"/>
</dbReference>